<gene>
    <name evidence="2" type="ORF">JOF43_003725</name>
</gene>
<evidence type="ECO:0000313" key="3">
    <source>
        <dbReference type="Proteomes" id="UP001519290"/>
    </source>
</evidence>
<sequence length="128" mass="14341">MPAAMLVGTIPRRSTSSENPDRVVPLAPRTVEYLCGQCEITTTAALHPQAAVPEVWPCRRCRSAAECTEEPDEGAELIGLPIIPKLRPSKDHWTHLSERRTEEELERLLQHRLELLRAGKLHAGPSHR</sequence>
<dbReference type="EMBL" id="JAGIOD010000002">
    <property type="protein sequence ID" value="MBP2383736.1"/>
    <property type="molecule type" value="Genomic_DNA"/>
</dbReference>
<proteinExistence type="predicted"/>
<evidence type="ECO:0000313" key="2">
    <source>
        <dbReference type="EMBL" id="MBP2383736.1"/>
    </source>
</evidence>
<protein>
    <recommendedName>
        <fullName evidence="4">RNA polymerase-binding protein RbpA</fullName>
    </recommendedName>
</protein>
<keyword evidence="3" id="KW-1185">Reference proteome</keyword>
<evidence type="ECO:0008006" key="4">
    <source>
        <dbReference type="Google" id="ProtNLM"/>
    </source>
</evidence>
<feature type="region of interest" description="Disordered" evidence="1">
    <location>
        <begin position="1"/>
        <end position="21"/>
    </location>
</feature>
<accession>A0ABS4X5J7</accession>
<name>A0ABS4X5J7_9MICO</name>
<organism evidence="2 3">
    <name type="scientific">Brachybacterium sacelli</name>
    <dbReference type="NCBI Taxonomy" id="173364"/>
    <lineage>
        <taxon>Bacteria</taxon>
        <taxon>Bacillati</taxon>
        <taxon>Actinomycetota</taxon>
        <taxon>Actinomycetes</taxon>
        <taxon>Micrococcales</taxon>
        <taxon>Dermabacteraceae</taxon>
        <taxon>Brachybacterium</taxon>
    </lineage>
</organism>
<dbReference type="RefSeq" id="WP_209904535.1">
    <property type="nucleotide sequence ID" value="NZ_BAAAJW010000017.1"/>
</dbReference>
<dbReference type="Proteomes" id="UP001519290">
    <property type="component" value="Unassembled WGS sequence"/>
</dbReference>
<dbReference type="InterPro" id="IPR038638">
    <property type="entry name" value="RbpA_sf"/>
</dbReference>
<dbReference type="Pfam" id="PF13397">
    <property type="entry name" value="RbpA"/>
    <property type="match status" value="1"/>
</dbReference>
<comment type="caution">
    <text evidence="2">The sequence shown here is derived from an EMBL/GenBank/DDBJ whole genome shotgun (WGS) entry which is preliminary data.</text>
</comment>
<dbReference type="InterPro" id="IPR025182">
    <property type="entry name" value="RNApol-bd_RbpA"/>
</dbReference>
<evidence type="ECO:0000256" key="1">
    <source>
        <dbReference type="SAM" id="MobiDB-lite"/>
    </source>
</evidence>
<dbReference type="Gene3D" id="2.20.28.270">
    <property type="entry name" value="RNA polymerase-binding protein A"/>
    <property type="match status" value="1"/>
</dbReference>
<reference evidence="2 3" key="1">
    <citation type="submission" date="2021-03" db="EMBL/GenBank/DDBJ databases">
        <title>Sequencing the genomes of 1000 actinobacteria strains.</title>
        <authorList>
            <person name="Klenk H.-P."/>
        </authorList>
    </citation>
    <scope>NUCLEOTIDE SEQUENCE [LARGE SCALE GENOMIC DNA]</scope>
    <source>
        <strain evidence="2 3">DSM 14566</strain>
    </source>
</reference>